<dbReference type="Gene3D" id="3.40.30.60">
    <property type="entry name" value="FHIPEP family, domain 1"/>
    <property type="match status" value="1"/>
</dbReference>
<comment type="similarity">
    <text evidence="2 7">Belongs to the FHIPEP (flagella/HR/invasion proteins export pore) family.</text>
</comment>
<dbReference type="Gene3D" id="3.40.50.12790">
    <property type="entry name" value="FHIPEP family, domain 4"/>
    <property type="match status" value="1"/>
</dbReference>
<evidence type="ECO:0000256" key="6">
    <source>
        <dbReference type="ARBA" id="ARBA00023136"/>
    </source>
</evidence>
<keyword evidence="9" id="KW-0966">Cell projection</keyword>
<evidence type="ECO:0000256" key="8">
    <source>
        <dbReference type="SAM" id="MobiDB-lite"/>
    </source>
</evidence>
<dbReference type="GO" id="GO:0009306">
    <property type="term" value="P:protein secretion"/>
    <property type="evidence" value="ECO:0007669"/>
    <property type="project" value="InterPro"/>
</dbReference>
<feature type="transmembrane region" description="Helical" evidence="7">
    <location>
        <begin position="207"/>
        <end position="228"/>
    </location>
</feature>
<keyword evidence="5 7" id="KW-1133">Transmembrane helix</keyword>
<feature type="transmembrane region" description="Helical" evidence="7">
    <location>
        <begin position="115"/>
        <end position="139"/>
    </location>
</feature>
<dbReference type="Pfam" id="PF00771">
    <property type="entry name" value="FHIPEP"/>
    <property type="match status" value="1"/>
</dbReference>
<reference evidence="9" key="1">
    <citation type="journal article" date="2020" name="mSystems">
        <title>Genome- and Community-Level Interaction Insights into Carbon Utilization and Element Cycling Functions of Hydrothermarchaeota in Hydrothermal Sediment.</title>
        <authorList>
            <person name="Zhou Z."/>
            <person name="Liu Y."/>
            <person name="Xu W."/>
            <person name="Pan J."/>
            <person name="Luo Z.H."/>
            <person name="Li M."/>
        </authorList>
    </citation>
    <scope>NUCLEOTIDE SEQUENCE [LARGE SCALE GENOMIC DNA]</scope>
    <source>
        <strain evidence="9">SpSt-508</strain>
    </source>
</reference>
<organism evidence="9">
    <name type="scientific">Schlesneria paludicola</name>
    <dbReference type="NCBI Taxonomy" id="360056"/>
    <lineage>
        <taxon>Bacteria</taxon>
        <taxon>Pseudomonadati</taxon>
        <taxon>Planctomycetota</taxon>
        <taxon>Planctomycetia</taxon>
        <taxon>Planctomycetales</taxon>
        <taxon>Planctomycetaceae</taxon>
        <taxon>Schlesneria</taxon>
    </lineage>
</organism>
<dbReference type="NCBIfam" id="TIGR01398">
    <property type="entry name" value="FlhA"/>
    <property type="match status" value="1"/>
</dbReference>
<evidence type="ECO:0000256" key="2">
    <source>
        <dbReference type="ARBA" id="ARBA00008835"/>
    </source>
</evidence>
<keyword evidence="4 7" id="KW-0812">Transmembrane</keyword>
<name>A0A7C4QMS8_9PLAN</name>
<dbReference type="InterPro" id="IPR042193">
    <property type="entry name" value="FHIPEP_3"/>
</dbReference>
<proteinExistence type="inferred from homology"/>
<dbReference type="Gene3D" id="1.10.8.540">
    <property type="entry name" value="FHIPEP family, domain 3"/>
    <property type="match status" value="1"/>
</dbReference>
<keyword evidence="7" id="KW-0813">Transport</keyword>
<feature type="transmembrane region" description="Helical" evidence="7">
    <location>
        <begin position="291"/>
        <end position="324"/>
    </location>
</feature>
<dbReference type="InterPro" id="IPR042194">
    <property type="entry name" value="FHIPEP_1"/>
</dbReference>
<dbReference type="InterPro" id="IPR042196">
    <property type="entry name" value="FHIPEP_4"/>
</dbReference>
<evidence type="ECO:0000256" key="7">
    <source>
        <dbReference type="RuleBase" id="RU364093"/>
    </source>
</evidence>
<dbReference type="PANTHER" id="PTHR30161:SF1">
    <property type="entry name" value="FLAGELLAR BIOSYNTHESIS PROTEIN FLHA-RELATED"/>
    <property type="match status" value="1"/>
</dbReference>
<feature type="region of interest" description="Disordered" evidence="8">
    <location>
        <begin position="332"/>
        <end position="352"/>
    </location>
</feature>
<keyword evidence="3 7" id="KW-1003">Cell membrane</keyword>
<protein>
    <recommendedName>
        <fullName evidence="7">Flagellar biosynthesis protein FlhA</fullName>
    </recommendedName>
</protein>
<dbReference type="InterPro" id="IPR006301">
    <property type="entry name" value="FlhA"/>
</dbReference>
<dbReference type="InterPro" id="IPR001712">
    <property type="entry name" value="T3SS_FHIPEP"/>
</dbReference>
<evidence type="ECO:0000256" key="5">
    <source>
        <dbReference type="ARBA" id="ARBA00022989"/>
    </source>
</evidence>
<dbReference type="PRINTS" id="PR00949">
    <property type="entry name" value="TYPE3IMAPROT"/>
</dbReference>
<sequence length="713" mass="76999">MPSDHTNGPRSAWATSQGLIFPVMIVASLLLIIAPMPAVVMDLLLAGNITLAVVILLTTIYVRKPLDFSVFPSVLLGTTLARLVLNVATTRLILTRAAIDGTGAAGGVIEAFGQFVAGGQLVVGLILFVILVVIQFIVITKGATRISEVAARFALDGMPGKQMAIDADLNAGLITQDQAKARRAEVTQQADFYGAMDGASKFVRGDAIAGIVITLINILGGLFVGMVMNAMPFQQALEVFTTLTIGDGLVSQIPAFLISLAAGLLVTRSSVDSNLSADVVGQMFRHSEALFLAGGFVMALAFTGLPVVPMLLLGSSCGIVAAVLRQKERRQQRQAQQAQSQQAVQQQPQPKPEDQLLVDPIEVELGFGLIRLANPASGGDLLERVTRIRHKIAQELGIILPKVRIRDNVRLEQRSYQIKLRDVPVAWGEVFPEALLAIDTGATSGTIPGIETTEPAFGRPARWIEASQKERAELLGYNVVEPTAVVVTHLTEVVRSHSAELLSRQQVHELLAHLKERAPKVVEELVPDLLKPSQLHQILANLLRERVPIRDLETILETLGEYADRTKDLTILTEYVRHALSRTICQQYRDSKRTLHVITLEPALEDVLAGGLEFGERGLVVKLSPQVAEAVTQELSRQLQKLVRIGRPPVVLCSPQVRAGLRHITAVALPKLAVLSLNEVTRDTSVEPHGTVPLSILRQGPATARPVLQGAAT</sequence>
<comment type="function">
    <text evidence="7">Required for formation of the rod structure of the flagellar apparatus. Together with FliI and FliH, may constitute the export apparatus of flagellin.</text>
</comment>
<evidence type="ECO:0000256" key="3">
    <source>
        <dbReference type="ARBA" id="ARBA00022475"/>
    </source>
</evidence>
<keyword evidence="7" id="KW-0653">Protein transport</keyword>
<feature type="transmembrane region" description="Helical" evidence="7">
    <location>
        <begin position="74"/>
        <end position="94"/>
    </location>
</feature>
<comment type="caution">
    <text evidence="9">The sequence shown here is derived from an EMBL/GenBank/DDBJ whole genome shotgun (WGS) entry which is preliminary data.</text>
</comment>
<keyword evidence="7" id="KW-1006">Bacterial flagellum protein export</keyword>
<dbReference type="GO" id="GO:0005886">
    <property type="term" value="C:plasma membrane"/>
    <property type="evidence" value="ECO:0007669"/>
    <property type="project" value="UniProtKB-SubCell"/>
</dbReference>
<keyword evidence="7" id="KW-1005">Bacterial flagellum biogenesis</keyword>
<feature type="transmembrane region" description="Helical" evidence="7">
    <location>
        <begin position="12"/>
        <end position="33"/>
    </location>
</feature>
<evidence type="ECO:0000256" key="4">
    <source>
        <dbReference type="ARBA" id="ARBA00022692"/>
    </source>
</evidence>
<dbReference type="PANTHER" id="PTHR30161">
    <property type="entry name" value="FLAGELLAR EXPORT PROTEIN, MEMBRANE FLHA SUBUNIT-RELATED"/>
    <property type="match status" value="1"/>
</dbReference>
<dbReference type="GO" id="GO:0044780">
    <property type="term" value="P:bacterial-type flagellum assembly"/>
    <property type="evidence" value="ECO:0007669"/>
    <property type="project" value="InterPro"/>
</dbReference>
<dbReference type="EMBL" id="DSVQ01000009">
    <property type="protein sequence ID" value="HGT38484.1"/>
    <property type="molecule type" value="Genomic_DNA"/>
</dbReference>
<gene>
    <name evidence="7 9" type="primary">flhA</name>
    <name evidence="9" type="ORF">ENS64_04375</name>
</gene>
<dbReference type="AlphaFoldDB" id="A0A7C4QMS8"/>
<dbReference type="PIRSF" id="PIRSF005419">
    <property type="entry name" value="FlhA"/>
    <property type="match status" value="1"/>
</dbReference>
<evidence type="ECO:0000256" key="1">
    <source>
        <dbReference type="ARBA" id="ARBA00004651"/>
    </source>
</evidence>
<feature type="transmembrane region" description="Helical" evidence="7">
    <location>
        <begin position="40"/>
        <end position="62"/>
    </location>
</feature>
<dbReference type="InterPro" id="IPR025505">
    <property type="entry name" value="FHIPEP_CS"/>
</dbReference>
<dbReference type="PROSITE" id="PS00994">
    <property type="entry name" value="FHIPEP"/>
    <property type="match status" value="1"/>
</dbReference>
<keyword evidence="9" id="KW-0969">Cilium</keyword>
<feature type="compositionally biased region" description="Low complexity" evidence="8">
    <location>
        <begin position="333"/>
        <end position="348"/>
    </location>
</feature>
<keyword evidence="6 7" id="KW-0472">Membrane</keyword>
<evidence type="ECO:0000313" key="9">
    <source>
        <dbReference type="EMBL" id="HGT38484.1"/>
    </source>
</evidence>
<accession>A0A7C4QMS8</accession>
<feature type="transmembrane region" description="Helical" evidence="7">
    <location>
        <begin position="249"/>
        <end position="271"/>
    </location>
</feature>
<comment type="subcellular location">
    <subcellularLocation>
        <location evidence="1 7">Cell membrane</location>
        <topology evidence="1 7">Multi-pass membrane protein</topology>
    </subcellularLocation>
</comment>
<keyword evidence="9" id="KW-0282">Flagellum</keyword>